<proteinExistence type="predicted"/>
<dbReference type="STRING" id="1758178.GCA_001550095_00098"/>
<evidence type="ECO:0000313" key="2">
    <source>
        <dbReference type="EMBL" id="ATG47378.1"/>
    </source>
</evidence>
<evidence type="ECO:0000256" key="1">
    <source>
        <dbReference type="SAM" id="MobiDB-lite"/>
    </source>
</evidence>
<accession>A0A291GB51</accession>
<feature type="region of interest" description="Disordered" evidence="1">
    <location>
        <begin position="288"/>
        <end position="326"/>
    </location>
</feature>
<protein>
    <submittedName>
        <fullName evidence="2">Uncharacterized protein</fullName>
    </submittedName>
</protein>
<name>A0A291GB51_9RHOB</name>
<gene>
    <name evidence="2" type="ORF">CEW89_07240</name>
</gene>
<dbReference type="RefSeq" id="WP_096805438.1">
    <property type="nucleotide sequence ID" value="NZ_CP022196.1"/>
</dbReference>
<keyword evidence="3" id="KW-1185">Reference proteome</keyword>
<sequence>MRLSSFDHSTPDAPFEAVDALFTLRAEIARLRELEAELCDEILTFASEQGCDKVLGAGRMAVIETRRPRRIAPEYLPQESLLNPDMFRVSEETVVLLAPRATGSLATQPVSDDMSRAGLDAGDADTPPGDLPFITRSESLFDPAMETDTEQTAQEVAEPMSDQPATSHDLAAEVIKDPSDTVARLAEPDSPVAEVAGHLAEAPDANPAIIRTIGAPLGPKDGASNHTLETSESGAEMAAEDAVDDIIDDTSPAAFIADPGSSEEPAISATLVPETLCASDPFVQAEDPFGLKSASPRAASPELPPVEAADATEGATPRDLRPTGHADLQPLAGLQEEILARMQADADAPLPPATLPDALDLARTLEAEADLGFGQDGIADDDTLPAAFSSRRLAIGGDG</sequence>
<dbReference type="EMBL" id="CP022196">
    <property type="protein sequence ID" value="ATG47378.1"/>
    <property type="molecule type" value="Genomic_DNA"/>
</dbReference>
<evidence type="ECO:0000313" key="3">
    <source>
        <dbReference type="Proteomes" id="UP000217935"/>
    </source>
</evidence>
<organism evidence="2 3">
    <name type="scientific">Celeribacter ethanolicus</name>
    <dbReference type="NCBI Taxonomy" id="1758178"/>
    <lineage>
        <taxon>Bacteria</taxon>
        <taxon>Pseudomonadati</taxon>
        <taxon>Pseudomonadota</taxon>
        <taxon>Alphaproteobacteria</taxon>
        <taxon>Rhodobacterales</taxon>
        <taxon>Roseobacteraceae</taxon>
        <taxon>Celeribacter</taxon>
    </lineage>
</organism>
<dbReference type="Proteomes" id="UP000217935">
    <property type="component" value="Chromosome"/>
</dbReference>
<reference evidence="2 3" key="1">
    <citation type="submission" date="2017-06" db="EMBL/GenBank/DDBJ databases">
        <title>Celeribacter sp. TSPH2 complete genome sequence.</title>
        <authorList>
            <person name="Woo J.-H."/>
            <person name="Kim H.-S."/>
        </authorList>
    </citation>
    <scope>NUCLEOTIDE SEQUENCE [LARGE SCALE GENOMIC DNA]</scope>
    <source>
        <strain evidence="2 3">TSPH2</strain>
    </source>
</reference>
<dbReference type="KEGG" id="ceh:CEW89_07240"/>
<dbReference type="AlphaFoldDB" id="A0A291GB51"/>
<dbReference type="OrthoDB" id="7876723at2"/>